<keyword evidence="5 9" id="KW-1133">Transmembrane helix</keyword>
<keyword evidence="3 7" id="KW-0813">Transport</keyword>
<dbReference type="SUPFAM" id="SSF81338">
    <property type="entry name" value="Aquaporin-like"/>
    <property type="match status" value="1"/>
</dbReference>
<evidence type="ECO:0000256" key="6">
    <source>
        <dbReference type="ARBA" id="ARBA00023136"/>
    </source>
</evidence>
<protein>
    <submittedName>
        <fullName evidence="11">Aquaporin AQPAn.G-like isoform X1</fullName>
    </submittedName>
</protein>
<evidence type="ECO:0000256" key="3">
    <source>
        <dbReference type="ARBA" id="ARBA00022448"/>
    </source>
</evidence>
<reference evidence="11" key="1">
    <citation type="submission" date="2025-08" db="UniProtKB">
        <authorList>
            <consortium name="RefSeq"/>
        </authorList>
    </citation>
    <scope>IDENTIFICATION</scope>
    <source>
        <tissue evidence="11">Whole body</tissue>
    </source>
</reference>
<evidence type="ECO:0000256" key="4">
    <source>
        <dbReference type="ARBA" id="ARBA00022692"/>
    </source>
</evidence>
<dbReference type="AlphaFoldDB" id="A0A8B8HYI6"/>
<dbReference type="Proteomes" id="UP001652626">
    <property type="component" value="Chromosome 8"/>
</dbReference>
<dbReference type="GO" id="GO:0015267">
    <property type="term" value="F:channel activity"/>
    <property type="evidence" value="ECO:0007669"/>
    <property type="project" value="InterPro"/>
</dbReference>
<keyword evidence="4 7" id="KW-0812">Transmembrane</keyword>
<name>A0A8B8HYI6_VANTA</name>
<comment type="subcellular location">
    <subcellularLocation>
        <location evidence="1">Membrane</location>
        <topology evidence="1">Multi-pass membrane protein</topology>
    </subcellularLocation>
</comment>
<sequence>MEEPHPVILERDAEMRPLDGVKWRGCNKESRCELWRVAAAEACGTALLVLLSCMPGCAADAAHSSLLQRSLTAGLLVALIVQCFDHVSGAHLNPTVTLAAALSGRVPTLRAIIMCISQLIGGVLGAGVLYLLASPAGRACVTKPASFISIYQALAIETLLGLCLALANLASWDARNRHLIDSWPLRIGFIVAALSLTAGDLTGASMNPVRSFAPALINGEWEALWVYVVGPLCGSCACAALYAFAWRAAPDAAARDASPPPRRRARPAPAPSPAPLAPAASPHKAHLYA</sequence>
<dbReference type="InterPro" id="IPR022357">
    <property type="entry name" value="MIP_CS"/>
</dbReference>
<feature type="transmembrane region" description="Helical" evidence="9">
    <location>
        <begin position="111"/>
        <end position="133"/>
    </location>
</feature>
<dbReference type="RefSeq" id="XP_026489924.2">
    <property type="nucleotide sequence ID" value="XM_026634139.2"/>
</dbReference>
<accession>A0A8B8HYI6</accession>
<dbReference type="PANTHER" id="PTHR19139">
    <property type="entry name" value="AQUAPORIN TRANSPORTER"/>
    <property type="match status" value="1"/>
</dbReference>
<dbReference type="InterPro" id="IPR023271">
    <property type="entry name" value="Aquaporin-like"/>
</dbReference>
<organism evidence="10 11">
    <name type="scientific">Vanessa tameamea</name>
    <name type="common">Kamehameha butterfly</name>
    <dbReference type="NCBI Taxonomy" id="334116"/>
    <lineage>
        <taxon>Eukaryota</taxon>
        <taxon>Metazoa</taxon>
        <taxon>Ecdysozoa</taxon>
        <taxon>Arthropoda</taxon>
        <taxon>Hexapoda</taxon>
        <taxon>Insecta</taxon>
        <taxon>Pterygota</taxon>
        <taxon>Neoptera</taxon>
        <taxon>Endopterygota</taxon>
        <taxon>Lepidoptera</taxon>
        <taxon>Glossata</taxon>
        <taxon>Ditrysia</taxon>
        <taxon>Papilionoidea</taxon>
        <taxon>Nymphalidae</taxon>
        <taxon>Nymphalinae</taxon>
        <taxon>Vanessa</taxon>
    </lineage>
</organism>
<dbReference type="OrthoDB" id="3222at2759"/>
<evidence type="ECO:0000256" key="1">
    <source>
        <dbReference type="ARBA" id="ARBA00004141"/>
    </source>
</evidence>
<gene>
    <name evidence="11" type="primary">LOC113396265</name>
</gene>
<proteinExistence type="inferred from homology"/>
<dbReference type="Pfam" id="PF00230">
    <property type="entry name" value="MIP"/>
    <property type="match status" value="1"/>
</dbReference>
<dbReference type="InterPro" id="IPR034294">
    <property type="entry name" value="Aquaporin_transptr"/>
</dbReference>
<dbReference type="PROSITE" id="PS00221">
    <property type="entry name" value="MIP"/>
    <property type="match status" value="1"/>
</dbReference>
<keyword evidence="10" id="KW-1185">Reference proteome</keyword>
<keyword evidence="6 9" id="KW-0472">Membrane</keyword>
<evidence type="ECO:0000313" key="11">
    <source>
        <dbReference type="RefSeq" id="XP_026489924.2"/>
    </source>
</evidence>
<evidence type="ECO:0000256" key="9">
    <source>
        <dbReference type="SAM" id="Phobius"/>
    </source>
</evidence>
<dbReference type="InterPro" id="IPR000425">
    <property type="entry name" value="MIP"/>
</dbReference>
<dbReference type="PRINTS" id="PR00783">
    <property type="entry name" value="MINTRINSICP"/>
</dbReference>
<feature type="transmembrane region" description="Helical" evidence="9">
    <location>
        <begin position="145"/>
        <end position="171"/>
    </location>
</feature>
<evidence type="ECO:0000313" key="10">
    <source>
        <dbReference type="Proteomes" id="UP001652626"/>
    </source>
</evidence>
<evidence type="ECO:0000256" key="2">
    <source>
        <dbReference type="ARBA" id="ARBA00006175"/>
    </source>
</evidence>
<dbReference type="Gene3D" id="1.20.1080.10">
    <property type="entry name" value="Glycerol uptake facilitator protein"/>
    <property type="match status" value="1"/>
</dbReference>
<dbReference type="GO" id="GO:0005886">
    <property type="term" value="C:plasma membrane"/>
    <property type="evidence" value="ECO:0007669"/>
    <property type="project" value="TreeGrafter"/>
</dbReference>
<feature type="region of interest" description="Disordered" evidence="8">
    <location>
        <begin position="254"/>
        <end position="289"/>
    </location>
</feature>
<feature type="transmembrane region" description="Helical" evidence="9">
    <location>
        <begin position="183"/>
        <end position="204"/>
    </location>
</feature>
<dbReference type="PANTHER" id="PTHR19139:SF270">
    <property type="entry name" value="ENTOMOGLYCEROPORIN 1-RELATED"/>
    <property type="match status" value="1"/>
</dbReference>
<evidence type="ECO:0000256" key="5">
    <source>
        <dbReference type="ARBA" id="ARBA00022989"/>
    </source>
</evidence>
<feature type="transmembrane region" description="Helical" evidence="9">
    <location>
        <begin position="224"/>
        <end position="245"/>
    </location>
</feature>
<dbReference type="OMA" id="YKNLWVY"/>
<evidence type="ECO:0000256" key="8">
    <source>
        <dbReference type="SAM" id="MobiDB-lite"/>
    </source>
</evidence>
<evidence type="ECO:0000256" key="7">
    <source>
        <dbReference type="RuleBase" id="RU000477"/>
    </source>
</evidence>
<dbReference type="GeneID" id="113396265"/>
<comment type="similarity">
    <text evidence="2 7">Belongs to the MIP/aquaporin (TC 1.A.8) family.</text>
</comment>